<name>A0A2H0TTF1_9BACT</name>
<dbReference type="EMBL" id="PFCB01000010">
    <property type="protein sequence ID" value="PIR74687.1"/>
    <property type="molecule type" value="Genomic_DNA"/>
</dbReference>
<evidence type="ECO:0000313" key="2">
    <source>
        <dbReference type="EMBL" id="PIR74687.1"/>
    </source>
</evidence>
<feature type="transmembrane region" description="Helical" evidence="1">
    <location>
        <begin position="160"/>
        <end position="182"/>
    </location>
</feature>
<protein>
    <submittedName>
        <fullName evidence="2">Uncharacterized protein</fullName>
    </submittedName>
</protein>
<organism evidence="2 3">
    <name type="scientific">Candidatus Magasanikbacteria bacterium CG10_big_fil_rev_8_21_14_0_10_47_10</name>
    <dbReference type="NCBI Taxonomy" id="1974652"/>
    <lineage>
        <taxon>Bacteria</taxon>
        <taxon>Candidatus Magasanikiibacteriota</taxon>
    </lineage>
</organism>
<keyword evidence="1" id="KW-0472">Membrane</keyword>
<evidence type="ECO:0000313" key="3">
    <source>
        <dbReference type="Proteomes" id="UP000230154"/>
    </source>
</evidence>
<dbReference type="AlphaFoldDB" id="A0A2H0TTF1"/>
<reference evidence="3" key="1">
    <citation type="submission" date="2017-09" db="EMBL/GenBank/DDBJ databases">
        <title>Depth-based differentiation of microbial function through sediment-hosted aquifers and enrichment of novel symbionts in the deep terrestrial subsurface.</title>
        <authorList>
            <person name="Probst A.J."/>
            <person name="Ladd B."/>
            <person name="Jarett J.K."/>
            <person name="Geller-Mcgrath D.E."/>
            <person name="Sieber C.M.K."/>
            <person name="Emerson J.B."/>
            <person name="Anantharaman K."/>
            <person name="Thomas B.C."/>
            <person name="Malmstrom R."/>
            <person name="Stieglmeier M."/>
            <person name="Klingl A."/>
            <person name="Woyke T."/>
            <person name="Ryan C.M."/>
            <person name="Banfield J.F."/>
        </authorList>
    </citation>
    <scope>NUCLEOTIDE SEQUENCE [LARGE SCALE GENOMIC DNA]</scope>
</reference>
<evidence type="ECO:0000256" key="1">
    <source>
        <dbReference type="SAM" id="Phobius"/>
    </source>
</evidence>
<gene>
    <name evidence="2" type="ORF">COU35_01290</name>
</gene>
<keyword evidence="1" id="KW-1133">Transmembrane helix</keyword>
<dbReference type="Proteomes" id="UP000230154">
    <property type="component" value="Unassembled WGS sequence"/>
</dbReference>
<proteinExistence type="predicted"/>
<sequence>MTSFGLKYPSQLLFIPLIFFLLVPSVTFAQLDNRCFTESECIADRKLNGVAGTPVTDSEARAGFYKEPDAISVCGKEKTVNGKTEALGFCLPVGQTVTAISFGGKSQFANIGSFIQYMYRYGILAASILAVVMIIVAGLQWTMSGGNTATIDSAKKRISGALVGLFLAVISYTILNTINPFLVNFRLPQVWMVRNVSFPISTCNQVETGKRVGFYRIQGEEKGTSTDEKKQAFSQTTFSVDPARADCGQVYFIESSAAEICHGVFCEQTNFACVQPDLKQKSICMKAALTGNIEAGPNFGDPNEVIDNNLNLVALCENGHTRLVGGGIDAQTTKDGRGQFYLFPREPVSSLCSGDGGLLGYYLVAEVNDTRGAFGIAIAGSDDWHAIGRDPQNTNLCNVNLSKWVRESLSLPVDCGDDAQDSSCSCEGIADTLEGNTTYMAKLKTDLQKYLFTQEELQRGTQCNIHLDRSSFPALDESVVEESCDE</sequence>
<accession>A0A2H0TTF1</accession>
<feature type="transmembrane region" description="Helical" evidence="1">
    <location>
        <begin position="118"/>
        <end position="139"/>
    </location>
</feature>
<comment type="caution">
    <text evidence="2">The sequence shown here is derived from an EMBL/GenBank/DDBJ whole genome shotgun (WGS) entry which is preliminary data.</text>
</comment>
<keyword evidence="1" id="KW-0812">Transmembrane</keyword>